<evidence type="ECO:0000313" key="1">
    <source>
        <dbReference type="EMBL" id="KJA16109.1"/>
    </source>
</evidence>
<sequence>MPVYHKHIDIVTPPYLKPKRSHLTAVSVEANFRPPSSTFSILPTELQIEIFVHFLPTYPRVGTAEGPVLLSRVCKSWRQLVYFTPRLWSSFEVDVTAASVDTPSTYAKSNDMMTRWLQLSKNYPLSVRIVHNPLGRVPDQRSARLVAALIPHTHRWRNIQLIIPASDVVTLQQPLPLNLPQLQTLTLHLNGNWSSRSSLDITTLNISWHQLAILDLQLEHNNLLSFDKCLEILSQTERLERFSVNAECVLTCPGDFTEPILLPKLETLDLVLHGGASGIAESHMTHFLARLSLPRLCDLRLAWLVRQAAAWAPNQFNFVTFLRSVAQTTCSLSIRYLPLSADQLVECLSALPNVCHLDLRFSLGDCENDPITDQFFTKCTVHASADRMKRRTPNPHILPNLHYLNLHCYGKRYTSPVFVAFLESRMKVPQSEPGPLPTSTLTSFHLLSMLPPLPSMEKRLGRYRLQGLDVSVETLLVR</sequence>
<evidence type="ECO:0008006" key="3">
    <source>
        <dbReference type="Google" id="ProtNLM"/>
    </source>
</evidence>
<proteinExistence type="predicted"/>
<gene>
    <name evidence="1" type="ORF">HYPSUDRAFT_71629</name>
</gene>
<dbReference type="OMA" id="ALDIECH"/>
<keyword evidence="2" id="KW-1185">Reference proteome</keyword>
<dbReference type="STRING" id="945553.A0A0D2NAF5"/>
<dbReference type="AlphaFoldDB" id="A0A0D2NAF5"/>
<name>A0A0D2NAF5_HYPSF</name>
<organism evidence="1 2">
    <name type="scientific">Hypholoma sublateritium (strain FD-334 SS-4)</name>
    <dbReference type="NCBI Taxonomy" id="945553"/>
    <lineage>
        <taxon>Eukaryota</taxon>
        <taxon>Fungi</taxon>
        <taxon>Dikarya</taxon>
        <taxon>Basidiomycota</taxon>
        <taxon>Agaricomycotina</taxon>
        <taxon>Agaricomycetes</taxon>
        <taxon>Agaricomycetidae</taxon>
        <taxon>Agaricales</taxon>
        <taxon>Agaricineae</taxon>
        <taxon>Strophariaceae</taxon>
        <taxon>Hypholoma</taxon>
    </lineage>
</organism>
<dbReference type="InterPro" id="IPR036047">
    <property type="entry name" value="F-box-like_dom_sf"/>
</dbReference>
<dbReference type="EMBL" id="KN817628">
    <property type="protein sequence ID" value="KJA16109.1"/>
    <property type="molecule type" value="Genomic_DNA"/>
</dbReference>
<reference evidence="2" key="1">
    <citation type="submission" date="2014-04" db="EMBL/GenBank/DDBJ databases">
        <title>Evolutionary Origins and Diversification of the Mycorrhizal Mutualists.</title>
        <authorList>
            <consortium name="DOE Joint Genome Institute"/>
            <consortium name="Mycorrhizal Genomics Consortium"/>
            <person name="Kohler A."/>
            <person name="Kuo A."/>
            <person name="Nagy L.G."/>
            <person name="Floudas D."/>
            <person name="Copeland A."/>
            <person name="Barry K.W."/>
            <person name="Cichocki N."/>
            <person name="Veneault-Fourrey C."/>
            <person name="LaButti K."/>
            <person name="Lindquist E.A."/>
            <person name="Lipzen A."/>
            <person name="Lundell T."/>
            <person name="Morin E."/>
            <person name="Murat C."/>
            <person name="Riley R."/>
            <person name="Ohm R."/>
            <person name="Sun H."/>
            <person name="Tunlid A."/>
            <person name="Henrissat B."/>
            <person name="Grigoriev I.V."/>
            <person name="Hibbett D.S."/>
            <person name="Martin F."/>
        </authorList>
    </citation>
    <scope>NUCLEOTIDE SEQUENCE [LARGE SCALE GENOMIC DNA]</scope>
    <source>
        <strain evidence="2">FD-334 SS-4</strain>
    </source>
</reference>
<dbReference type="OrthoDB" id="3251489at2759"/>
<dbReference type="SUPFAM" id="SSF81383">
    <property type="entry name" value="F-box domain"/>
    <property type="match status" value="1"/>
</dbReference>
<evidence type="ECO:0000313" key="2">
    <source>
        <dbReference type="Proteomes" id="UP000054270"/>
    </source>
</evidence>
<dbReference type="Proteomes" id="UP000054270">
    <property type="component" value="Unassembled WGS sequence"/>
</dbReference>
<dbReference type="Gene3D" id="1.20.1280.50">
    <property type="match status" value="1"/>
</dbReference>
<accession>A0A0D2NAF5</accession>
<protein>
    <recommendedName>
        <fullName evidence="3">F-box domain-containing protein</fullName>
    </recommendedName>
</protein>